<dbReference type="GO" id="GO:0043161">
    <property type="term" value="P:proteasome-mediated ubiquitin-dependent protein catabolic process"/>
    <property type="evidence" value="ECO:0007669"/>
    <property type="project" value="TreeGrafter"/>
</dbReference>
<keyword evidence="4" id="KW-0833">Ubl conjugation pathway</keyword>
<evidence type="ECO:0000313" key="9">
    <source>
        <dbReference type="Proteomes" id="UP000324907"/>
    </source>
</evidence>
<comment type="similarity">
    <text evidence="5">Belongs to the WD repeat cdt2 family.</text>
</comment>
<dbReference type="PROSITE" id="PS50082">
    <property type="entry name" value="WD_REPEATS_2"/>
    <property type="match status" value="2"/>
</dbReference>
<dbReference type="InterPro" id="IPR036322">
    <property type="entry name" value="WD40_repeat_dom_sf"/>
</dbReference>
<dbReference type="AlphaFoldDB" id="A0A5A8C316"/>
<evidence type="ECO:0000256" key="6">
    <source>
        <dbReference type="PROSITE-ProRule" id="PRU00221"/>
    </source>
</evidence>
<proteinExistence type="inferred from homology"/>
<dbReference type="Proteomes" id="UP000324907">
    <property type="component" value="Unassembled WGS sequence"/>
</dbReference>
<keyword evidence="2 6" id="KW-0853">WD repeat</keyword>
<comment type="caution">
    <text evidence="8">The sequence shown here is derived from an EMBL/GenBank/DDBJ whole genome shotgun (WGS) entry which is preliminary data.</text>
</comment>
<dbReference type="InterPro" id="IPR015943">
    <property type="entry name" value="WD40/YVTN_repeat-like_dom_sf"/>
</dbReference>
<dbReference type="EMBL" id="VLTL01000284">
    <property type="protein sequence ID" value="KAA0147383.1"/>
    <property type="molecule type" value="Genomic_DNA"/>
</dbReference>
<evidence type="ECO:0000256" key="1">
    <source>
        <dbReference type="ARBA" id="ARBA00004906"/>
    </source>
</evidence>
<dbReference type="Pfam" id="PF00400">
    <property type="entry name" value="WD40"/>
    <property type="match status" value="4"/>
</dbReference>
<evidence type="ECO:0000256" key="4">
    <source>
        <dbReference type="ARBA" id="ARBA00022786"/>
    </source>
</evidence>
<dbReference type="PROSITE" id="PS00678">
    <property type="entry name" value="WD_REPEATS_1"/>
    <property type="match status" value="1"/>
</dbReference>
<dbReference type="SMART" id="SM00320">
    <property type="entry name" value="WD40"/>
    <property type="match status" value="5"/>
</dbReference>
<feature type="region of interest" description="Disordered" evidence="7">
    <location>
        <begin position="127"/>
        <end position="170"/>
    </location>
</feature>
<evidence type="ECO:0000256" key="2">
    <source>
        <dbReference type="ARBA" id="ARBA00022574"/>
    </source>
</evidence>
<keyword evidence="3" id="KW-0677">Repeat</keyword>
<evidence type="ECO:0000313" key="8">
    <source>
        <dbReference type="EMBL" id="KAA0147383.1"/>
    </source>
</evidence>
<evidence type="ECO:0000256" key="5">
    <source>
        <dbReference type="ARBA" id="ARBA00038344"/>
    </source>
</evidence>
<protein>
    <recommendedName>
        <fullName evidence="10">Anaphase-promoting complex subunit 4 WD40 domain-containing protein</fullName>
    </recommendedName>
</protein>
<feature type="repeat" description="WD" evidence="6">
    <location>
        <begin position="315"/>
        <end position="339"/>
    </location>
</feature>
<accession>A0A5A8C316</accession>
<dbReference type="InterPro" id="IPR051865">
    <property type="entry name" value="WD-repeat_CDT2_adapter"/>
</dbReference>
<dbReference type="InterPro" id="IPR001680">
    <property type="entry name" value="WD40_rpt"/>
</dbReference>
<dbReference type="GO" id="GO:0030674">
    <property type="term" value="F:protein-macromolecule adaptor activity"/>
    <property type="evidence" value="ECO:0007669"/>
    <property type="project" value="TreeGrafter"/>
</dbReference>
<organism evidence="8 9">
    <name type="scientific">Cafeteria roenbergensis</name>
    <name type="common">Marine flagellate</name>
    <dbReference type="NCBI Taxonomy" id="33653"/>
    <lineage>
        <taxon>Eukaryota</taxon>
        <taxon>Sar</taxon>
        <taxon>Stramenopiles</taxon>
        <taxon>Bigyra</taxon>
        <taxon>Opalozoa</taxon>
        <taxon>Bicosoecida</taxon>
        <taxon>Cafeteriaceae</taxon>
        <taxon>Cafeteria</taxon>
    </lineage>
</organism>
<evidence type="ECO:0000256" key="7">
    <source>
        <dbReference type="SAM" id="MobiDB-lite"/>
    </source>
</evidence>
<reference evidence="8 9" key="1">
    <citation type="submission" date="2019-07" db="EMBL/GenBank/DDBJ databases">
        <title>Genomes of Cafeteria roenbergensis.</title>
        <authorList>
            <person name="Fischer M.G."/>
            <person name="Hackl T."/>
            <person name="Roman M."/>
        </authorList>
    </citation>
    <scope>NUCLEOTIDE SEQUENCE [LARGE SCALE GENOMIC DNA]</scope>
    <source>
        <strain evidence="8 9">RCC970-E3</strain>
    </source>
</reference>
<comment type="pathway">
    <text evidence="1">Protein modification; protein ubiquitination.</text>
</comment>
<dbReference type="GO" id="GO:0005634">
    <property type="term" value="C:nucleus"/>
    <property type="evidence" value="ECO:0007669"/>
    <property type="project" value="TreeGrafter"/>
</dbReference>
<dbReference type="PANTHER" id="PTHR22852:SF0">
    <property type="entry name" value="DENTICLELESS PROTEIN HOMOLOG"/>
    <property type="match status" value="1"/>
</dbReference>
<dbReference type="InterPro" id="IPR019775">
    <property type="entry name" value="WD40_repeat_CS"/>
</dbReference>
<sequence length="417" mass="42243">MPTNVACSRQALGGRLVLVGDTSGSISVLDASRPGEMQCRARWLVHRNCIFGMALAKGDRTVLTGSADATARAIDIERGSVAATFRGHKMTLRCLAAHCDNANIFLSGGRDGRICAFDTRDLSKYRSGDDAAGPPTVMPVRSCPDLHASAGARSGSSGGGGSSSSAGQAGAAAGGGAAVTALAHVSGTPLCVSGGADGHVRVWDLRMLRTRAWERSDAVSEFAPSQQGRVGWAQGSAPAAAAPGSASGSLLGRSRSSGAGAAAARGVTSLSVSPSGARLAVASLDNAVRVYRVGRLGLGPEFVLGGYRAFGFYSSVAMAPDGEAVLAASADGCARIWTLHDEPEDAAERSRHAGASCRAGSVPEADAWWASVPVAAPRMVLPSGPVCQSRVVYDVAWSAGSSEAVAVTASADHSRPL</sequence>
<name>A0A5A8C316_CAFRO</name>
<gene>
    <name evidence="8" type="ORF">FNF28_07572</name>
</gene>
<dbReference type="SUPFAM" id="SSF50978">
    <property type="entry name" value="WD40 repeat-like"/>
    <property type="match status" value="1"/>
</dbReference>
<dbReference type="PANTHER" id="PTHR22852">
    <property type="entry name" value="LETHAL 2 DENTICLELESS PROTEIN RETINOIC ACID-REGULATED NUCLEAR MATRIX-ASSOCIATED PROTEIN"/>
    <property type="match status" value="1"/>
</dbReference>
<dbReference type="Gene3D" id="2.130.10.10">
    <property type="entry name" value="YVTN repeat-like/Quinoprotein amine dehydrogenase"/>
    <property type="match status" value="2"/>
</dbReference>
<evidence type="ECO:0008006" key="10">
    <source>
        <dbReference type="Google" id="ProtNLM"/>
    </source>
</evidence>
<feature type="repeat" description="WD" evidence="6">
    <location>
        <begin position="172"/>
        <end position="206"/>
    </location>
</feature>
<evidence type="ECO:0000256" key="3">
    <source>
        <dbReference type="ARBA" id="ARBA00022737"/>
    </source>
</evidence>